<dbReference type="InterPro" id="IPR011251">
    <property type="entry name" value="Luciferase-like_dom"/>
</dbReference>
<dbReference type="PANTHER" id="PTHR30137">
    <property type="entry name" value="LUCIFERASE-LIKE MONOOXYGENASE"/>
    <property type="match status" value="1"/>
</dbReference>
<dbReference type="InterPro" id="IPR050766">
    <property type="entry name" value="Bact_Lucif_Oxidored"/>
</dbReference>
<accession>A0A291GZH3</accession>
<reference evidence="4 5" key="1">
    <citation type="journal article" date="2014" name="Int. J. Syst. Evol. Microbiol.">
        <title>Brachybacterium ginsengisoli sp. nov., isolated from soil of a ginseng field.</title>
        <authorList>
            <person name="Hoang V.A."/>
            <person name="Kim Y.J."/>
            <person name="Nguyen N.L."/>
            <person name="Yang D.C."/>
        </authorList>
    </citation>
    <scope>NUCLEOTIDE SEQUENCE [LARGE SCALE GENOMIC DNA]</scope>
    <source>
        <strain evidence="4 5">DCY80</strain>
    </source>
</reference>
<dbReference type="Pfam" id="PF00296">
    <property type="entry name" value="Bac_luciferase"/>
    <property type="match status" value="1"/>
</dbReference>
<dbReference type="InterPro" id="IPR036661">
    <property type="entry name" value="Luciferase-like_sf"/>
</dbReference>
<gene>
    <name evidence="4" type="ORF">CFK41_13060</name>
</gene>
<sequence>MRLSLLDRTRTREGHSEGEALQHSVERAIAAEELGYHRFWVAEHHAVPGIASGSPAVLLAAIGSRTGLIRLGSGGVMLPNHRPLVVAEQFLMLQALFPGRIDLGLGRSLGYTAPVREALGRLEASQEEFSAEVSAVRDHLAGTAPVTARPRTELPPPIHLLATGSGLATAAQLGLGVVLGGPVLLAEDLPARLDEYRRTFRPDRGSAPHVMLSMDLLVADTDAEARELALPEVWAMVRSRVTGAFPPLEAPAAIQVRDLSAHERTRLEQGLETAWAGSEATIRARVGALKESTAADELLVSGSTHDRSALAASDARLIKLLG</sequence>
<dbReference type="GO" id="GO:0016705">
    <property type="term" value="F:oxidoreductase activity, acting on paired donors, with incorporation or reduction of molecular oxygen"/>
    <property type="evidence" value="ECO:0007669"/>
    <property type="project" value="InterPro"/>
</dbReference>
<dbReference type="OrthoDB" id="9780518at2"/>
<dbReference type="GO" id="GO:0005829">
    <property type="term" value="C:cytosol"/>
    <property type="evidence" value="ECO:0007669"/>
    <property type="project" value="TreeGrafter"/>
</dbReference>
<proteinExistence type="predicted"/>
<dbReference type="Gene3D" id="3.20.20.30">
    <property type="entry name" value="Luciferase-like domain"/>
    <property type="match status" value="1"/>
</dbReference>
<dbReference type="InterPro" id="IPR019949">
    <property type="entry name" value="CmoO-like"/>
</dbReference>
<dbReference type="KEGG" id="bgg:CFK41_13060"/>
<evidence type="ECO:0000313" key="4">
    <source>
        <dbReference type="EMBL" id="ATG55597.1"/>
    </source>
</evidence>
<dbReference type="NCBIfam" id="TIGR03558">
    <property type="entry name" value="oxido_grp_1"/>
    <property type="match status" value="1"/>
</dbReference>
<comment type="similarity">
    <text evidence="1">To bacterial alkanal monooxygenase alpha and beta chains.</text>
</comment>
<keyword evidence="5" id="KW-1185">Reference proteome</keyword>
<evidence type="ECO:0000259" key="3">
    <source>
        <dbReference type="Pfam" id="PF00296"/>
    </source>
</evidence>
<feature type="region of interest" description="Disordered" evidence="2">
    <location>
        <begin position="1"/>
        <end position="21"/>
    </location>
</feature>
<protein>
    <submittedName>
        <fullName evidence="4">LLM class flavin-dependent oxidoreductase</fullName>
    </submittedName>
</protein>
<name>A0A291GZH3_9MICO</name>
<evidence type="ECO:0000256" key="1">
    <source>
        <dbReference type="ARBA" id="ARBA00007789"/>
    </source>
</evidence>
<feature type="domain" description="Luciferase-like" evidence="3">
    <location>
        <begin position="1"/>
        <end position="293"/>
    </location>
</feature>
<dbReference type="PANTHER" id="PTHR30137:SF6">
    <property type="entry name" value="LUCIFERASE-LIKE MONOOXYGENASE"/>
    <property type="match status" value="1"/>
</dbReference>
<evidence type="ECO:0000256" key="2">
    <source>
        <dbReference type="SAM" id="MobiDB-lite"/>
    </source>
</evidence>
<dbReference type="EMBL" id="CP023564">
    <property type="protein sequence ID" value="ATG55597.1"/>
    <property type="molecule type" value="Genomic_DNA"/>
</dbReference>
<dbReference type="AlphaFoldDB" id="A0A291GZH3"/>
<dbReference type="SUPFAM" id="SSF51679">
    <property type="entry name" value="Bacterial luciferase-like"/>
    <property type="match status" value="1"/>
</dbReference>
<evidence type="ECO:0000313" key="5">
    <source>
        <dbReference type="Proteomes" id="UP000217889"/>
    </source>
</evidence>
<dbReference type="Proteomes" id="UP000217889">
    <property type="component" value="Chromosome"/>
</dbReference>
<organism evidence="4 5">
    <name type="scientific">Brachybacterium ginsengisoli</name>
    <dbReference type="NCBI Taxonomy" id="1331682"/>
    <lineage>
        <taxon>Bacteria</taxon>
        <taxon>Bacillati</taxon>
        <taxon>Actinomycetota</taxon>
        <taxon>Actinomycetes</taxon>
        <taxon>Micrococcales</taxon>
        <taxon>Dermabacteraceae</taxon>
        <taxon>Brachybacterium</taxon>
    </lineage>
</organism>
<dbReference type="RefSeq" id="WP_096800057.1">
    <property type="nucleotide sequence ID" value="NZ_CP023564.1"/>
</dbReference>